<dbReference type="GO" id="GO:0005509">
    <property type="term" value="F:calcium ion binding"/>
    <property type="evidence" value="ECO:0007669"/>
    <property type="project" value="InterPro"/>
</dbReference>
<feature type="compositionally biased region" description="Acidic residues" evidence="5">
    <location>
        <begin position="663"/>
        <end position="675"/>
    </location>
</feature>
<evidence type="ECO:0000256" key="5">
    <source>
        <dbReference type="SAM" id="MobiDB-lite"/>
    </source>
</evidence>
<feature type="domain" description="Integrin beta-like protein A-E N-terminal" evidence="8">
    <location>
        <begin position="106"/>
        <end position="146"/>
    </location>
</feature>
<keyword evidence="3 6" id="KW-0732">Signal</keyword>
<dbReference type="SUPFAM" id="SSF141072">
    <property type="entry name" value="CalX-like"/>
    <property type="match status" value="1"/>
</dbReference>
<keyword evidence="4" id="KW-0106">Calcium</keyword>
<dbReference type="PANTHER" id="PTHR37467">
    <property type="entry name" value="EXPORTED CALCIUM-BINDING GLYCOPROTEIN-RELATED"/>
    <property type="match status" value="1"/>
</dbReference>
<evidence type="ECO:0000313" key="9">
    <source>
        <dbReference type="EMBL" id="QCF27505.1"/>
    </source>
</evidence>
<dbReference type="KEGG" id="hmi:soil367_17105"/>
<feature type="region of interest" description="Disordered" evidence="5">
    <location>
        <begin position="1109"/>
        <end position="1132"/>
    </location>
</feature>
<dbReference type="SUPFAM" id="SSF56925">
    <property type="entry name" value="OMPA-like"/>
    <property type="match status" value="1"/>
</dbReference>
<dbReference type="InterPro" id="IPR053180">
    <property type="entry name" value="Ca-binding_acidic-repeat"/>
</dbReference>
<dbReference type="InterPro" id="IPR011250">
    <property type="entry name" value="OMP/PagP_B-barrel"/>
</dbReference>
<feature type="compositionally biased region" description="Basic and acidic residues" evidence="5">
    <location>
        <begin position="733"/>
        <end position="742"/>
    </location>
</feature>
<dbReference type="Proteomes" id="UP000298049">
    <property type="component" value="Chromosome"/>
</dbReference>
<evidence type="ECO:0000256" key="3">
    <source>
        <dbReference type="ARBA" id="ARBA00022729"/>
    </source>
</evidence>
<dbReference type="InterPro" id="IPR053784">
    <property type="entry name" value="Choice_anch_U_dom"/>
</dbReference>
<dbReference type="InterPro" id="IPR056844">
    <property type="entry name" value="SibA-E_N"/>
</dbReference>
<dbReference type="InterPro" id="IPR028974">
    <property type="entry name" value="TSP_type-3_rpt"/>
</dbReference>
<gene>
    <name evidence="9" type="ORF">soil367_17105</name>
</gene>
<dbReference type="Pfam" id="PF13505">
    <property type="entry name" value="OMP_b-brl"/>
    <property type="match status" value="1"/>
</dbReference>
<dbReference type="OrthoDB" id="9785394at2"/>
<organism evidence="9 10">
    <name type="scientific">Hydrocarboniclastica marina</name>
    <dbReference type="NCBI Taxonomy" id="2259620"/>
    <lineage>
        <taxon>Bacteria</taxon>
        <taxon>Pseudomonadati</taxon>
        <taxon>Pseudomonadota</taxon>
        <taxon>Gammaproteobacteria</taxon>
        <taxon>Alteromonadales</taxon>
        <taxon>Alteromonadaceae</taxon>
        <taxon>Hydrocarboniclastica</taxon>
    </lineage>
</organism>
<accession>A0A4P7XKR9</accession>
<dbReference type="InterPro" id="IPR038081">
    <property type="entry name" value="CalX-like_sf"/>
</dbReference>
<dbReference type="PROSITE" id="PS51257">
    <property type="entry name" value="PROKAR_LIPOPROTEIN"/>
    <property type="match status" value="1"/>
</dbReference>
<keyword evidence="10" id="KW-1185">Reference proteome</keyword>
<feature type="compositionally biased region" description="Basic and acidic residues" evidence="5">
    <location>
        <begin position="653"/>
        <end position="662"/>
    </location>
</feature>
<evidence type="ECO:0000256" key="6">
    <source>
        <dbReference type="SAM" id="SignalP"/>
    </source>
</evidence>
<dbReference type="EMBL" id="CP031093">
    <property type="protein sequence ID" value="QCF27505.1"/>
    <property type="molecule type" value="Genomic_DNA"/>
</dbReference>
<feature type="domain" description="Outer membrane protein beta-barrel" evidence="7">
    <location>
        <begin position="1376"/>
        <end position="1573"/>
    </location>
</feature>
<feature type="chain" id="PRO_5020468881" evidence="6">
    <location>
        <begin position="31"/>
        <end position="1579"/>
    </location>
</feature>
<feature type="region of interest" description="Disordered" evidence="5">
    <location>
        <begin position="627"/>
        <end position="770"/>
    </location>
</feature>
<dbReference type="Pfam" id="PF24907">
    <property type="entry name" value="SIBA-E_N"/>
    <property type="match status" value="1"/>
</dbReference>
<dbReference type="Pfam" id="PF16184">
    <property type="entry name" value="Cadherin_3"/>
    <property type="match status" value="1"/>
</dbReference>
<evidence type="ECO:0000259" key="7">
    <source>
        <dbReference type="Pfam" id="PF13505"/>
    </source>
</evidence>
<dbReference type="InterPro" id="IPR059100">
    <property type="entry name" value="TSP3_bac"/>
</dbReference>
<dbReference type="Gene3D" id="2.60.40.2030">
    <property type="match status" value="1"/>
</dbReference>
<dbReference type="Gene3D" id="2.40.160.20">
    <property type="match status" value="1"/>
</dbReference>
<comment type="subcellular location">
    <subcellularLocation>
        <location evidence="1">Secreted</location>
    </subcellularLocation>
</comment>
<sequence length="1579" mass="168262">MRKGSFLRRLKPAFAIGLVLFGCSASGAWASHFRGGSITWQALELDSDGQVNDVEVTIKTAWALNGSNALSLNAPGLTFTQVGNDSIIDLGDSPEAAGKYTLRTAIFRAKDLDLTTSYPVNFSACCRISTLVNNSDDPWNIQTVINLQDGNLAPKVELPIIFEVPQIQQDDAVLADWSFNTGSTDPNADKLKFRLANVSEMGDPSATQPPGFSINPNTGTLSWTGSGTLAPGLYSAGIVAEDLDSTGVIKSKSHVDFILYLQNKKAVQFTTSANVPETRNVIVEKGTTFSFDVTGTAIETTSLGDVQGALSESAQTAGTFTFDPAALHPAAYPITFEVRDTTATATKSYLILNFIVPDPDAPRIANIEADRTIYGANVQQLVDKDLDAVVTDANNPDFNGGVLKFNVVFTDGQYEVLGVNSVGDGAGEIRRDGRDIYYEGNLIGLVDSREDGAGRALKISFTSANATPAALTALVRSLTYEDTFTLRSDSDRNLSIYLRDADGKSNSYSLYTDVQAHPDRPLSGGPVEAANRLSIVEGTSYTLSTEELNYADPDTDPADIVLTPSSVVAGQFESISSPGIALVSFTQKEVDLGQVSFVHDGSVSAPSYDISASDGTTATTPKAADITFTGLTDTDGDGVPDHVETTDEGTDPNDPKDVKDTDGDGIPDYVEENQENTDPTDKKDYRDTDGDGVPDFVEVKEGTGPGDPKGYKDADGDGVPDYYEQNVDGTDPNDPKNVKDTDGDGVPDYYETKIDGTDPLSKSSVKDRDGDQVPDYIEIFVDGTDPETAAEFKDSDNDGIPDYVELFVTDSTPPVVSAPPAVTLQGTGLYTKVTRAQLESLGIASASDGKDSGNCCSPYPKSLVDNEPFFPPGRHKIVWAAQDAAGNIGQASQILDIKPLVSLGKDQTLPEGATGSIRIILNGRAPEYPVRVPFTVSGSATHPEDHNLVSGEALIESGLEVTVPIRLVADAVPEADETVVVKLGEGVNRGPNFRHRLTISERNIAPQVQLVVSQSDSERLTVLRDGGLVHVLSMVSDANAKDVHSYSWDIGFLQDLDDDPSIVTIDPSSLELGKAYPIHLTVSDSGSPVLRKSVGVTLKAMDELKTLSASADSDGDGVADADEGYQDTDQDGIPDYLDSSGNDCSVVPEQIADQQRYLMESDAGTCLKLSNYSLFAVNGGANLMEQEDIAQQLQSSIYVDTDVKNVGGIFDFSVDQLPDAGQSVHIAIPQRAAIPENAVYRKFDTVRRWHDFTVNGANRLSSAAGEPGFCPPAGSALYTAGLTAGDWCVQLTIEDGGPNDADGEPNGTVVDPGGVGVIAGLDNGGTVRTSGGGGAVGLAGLLVLLGIGAVGRKKARSGPSASRSCLGLMLAGTFTAAMVAQPATVQAAERELEPLYLTANLGYAFTDISEGDMDRRFTAAGYDAETLSTDGSRFGWSIGGGYRFTDRIALEVGFIDLGDVDVSFRSTPIDRAVSDVHPESGHGPAVSMLYRHPVSERLGVSARLGMFFWEGDFKTSQSEARVGNSSEKGQDFYYGLGLDYTYNREWSLLTEIQRFEFDRDASYFPSVGVVFRFPEWLKK</sequence>
<dbReference type="InterPro" id="IPR027385">
    <property type="entry name" value="Beta-barrel_OMP"/>
</dbReference>
<evidence type="ECO:0000256" key="2">
    <source>
        <dbReference type="ARBA" id="ARBA00022525"/>
    </source>
</evidence>
<reference evidence="9 10" key="1">
    <citation type="submission" date="2018-07" db="EMBL/GenBank/DDBJ databases">
        <title>Marsedoiliclastica nanhaica gen. nov. sp. nov., a novel marine hydrocarbonoclastic bacterium isolated from an in-situ enriched hydrocarbon-degrading consortium in deep-sea sediment.</title>
        <authorList>
            <person name="Dong C."/>
            <person name="Ma T."/>
            <person name="Liu R."/>
            <person name="Shao Z."/>
        </authorList>
    </citation>
    <scope>NUCLEOTIDE SEQUENCE [LARGE SCALE GENOMIC DNA]</scope>
    <source>
        <strain evidence="10">soil36-7</strain>
    </source>
</reference>
<proteinExistence type="predicted"/>
<evidence type="ECO:0000256" key="4">
    <source>
        <dbReference type="ARBA" id="ARBA00022837"/>
    </source>
</evidence>
<name>A0A4P7XKR9_9ALTE</name>
<feature type="compositionally biased region" description="Basic and acidic residues" evidence="5">
    <location>
        <begin position="679"/>
        <end position="689"/>
    </location>
</feature>
<evidence type="ECO:0000259" key="8">
    <source>
        <dbReference type="Pfam" id="PF24907"/>
    </source>
</evidence>
<feature type="signal peptide" evidence="6">
    <location>
        <begin position="1"/>
        <end position="30"/>
    </location>
</feature>
<keyword evidence="2" id="KW-0964">Secreted</keyword>
<feature type="compositionally biased region" description="Acidic residues" evidence="5">
    <location>
        <begin position="1113"/>
        <end position="1132"/>
    </location>
</feature>
<protein>
    <submittedName>
        <fullName evidence="9">Thrombospondin type 3 repeat family protein</fullName>
    </submittedName>
</protein>
<dbReference type="PANTHER" id="PTHR37467:SF1">
    <property type="entry name" value="EXPORTED CALCIUM-BINDING GLYCOPROTEIN"/>
    <property type="match status" value="1"/>
</dbReference>
<evidence type="ECO:0000256" key="1">
    <source>
        <dbReference type="ARBA" id="ARBA00004613"/>
    </source>
</evidence>
<evidence type="ECO:0000313" key="10">
    <source>
        <dbReference type="Proteomes" id="UP000298049"/>
    </source>
</evidence>
<dbReference type="Gene3D" id="4.10.1080.10">
    <property type="entry name" value="TSP type-3 repeat"/>
    <property type="match status" value="1"/>
</dbReference>
<dbReference type="NCBIfam" id="NF041766">
    <property type="entry name" value="choice_anch_U"/>
    <property type="match status" value="1"/>
</dbReference>
<dbReference type="RefSeq" id="WP_136550216.1">
    <property type="nucleotide sequence ID" value="NZ_CP031093.1"/>
</dbReference>
<dbReference type="Pfam" id="PF18884">
    <property type="entry name" value="TSP3_bac"/>
    <property type="match status" value="6"/>
</dbReference>